<evidence type="ECO:0000313" key="1">
    <source>
        <dbReference type="EMBL" id="RRH80301.1"/>
    </source>
</evidence>
<organism evidence="1 4">
    <name type="scientific">Variovorax beijingensis</name>
    <dbReference type="NCBI Taxonomy" id="2496117"/>
    <lineage>
        <taxon>Bacteria</taxon>
        <taxon>Pseudomonadati</taxon>
        <taxon>Pseudomonadota</taxon>
        <taxon>Betaproteobacteria</taxon>
        <taxon>Burkholderiales</taxon>
        <taxon>Comamonadaceae</taxon>
        <taxon>Variovorax</taxon>
    </lineage>
</organism>
<evidence type="ECO:0000313" key="3">
    <source>
        <dbReference type="Proteomes" id="UP000271137"/>
    </source>
</evidence>
<sequence>MFANCQLMGMDLAFPDVCRTPVPIPFPNMALGPMAIPNAWNILFMGMPAHNMATVTPITLGDQPGALGGMVSQTFMQQSRHLTGAFTVLVKGTPVTRVTSITLQNRCNIVGMRVVPSQFKVLVLAA</sequence>
<dbReference type="Pfam" id="PF13665">
    <property type="entry name" value="Tox-PAAR-like"/>
    <property type="match status" value="1"/>
</dbReference>
<reference evidence="1 4" key="1">
    <citation type="submission" date="2018-11" db="EMBL/GenBank/DDBJ databases">
        <title>The genome of Variovorax sp T529.</title>
        <authorList>
            <person name="Gao J."/>
        </authorList>
    </citation>
    <scope>NUCLEOTIDE SEQUENCE [LARGE SCALE GENOMIC DNA]</scope>
    <source>
        <strain evidence="1 4">T529</strain>
    </source>
</reference>
<name>A0A3P3E1N1_9BURK</name>
<dbReference type="AlphaFoldDB" id="A0A3P3E1N1"/>
<dbReference type="RefSeq" id="WP_021004942.1">
    <property type="nucleotide sequence ID" value="NZ_CBFHCE010000086.1"/>
</dbReference>
<evidence type="ECO:0000313" key="4">
    <source>
        <dbReference type="Proteomes" id="UP000271590"/>
    </source>
</evidence>
<evidence type="ECO:0000313" key="2">
    <source>
        <dbReference type="EMBL" id="RSZ29118.1"/>
    </source>
</evidence>
<accession>A0A3P3E1N1</accession>
<comment type="caution">
    <text evidence="1">The sequence shown here is derived from an EMBL/GenBank/DDBJ whole genome shotgun (WGS) entry which is preliminary data.</text>
</comment>
<dbReference type="CDD" id="cd14740">
    <property type="entry name" value="PAAR_4"/>
    <property type="match status" value="1"/>
</dbReference>
<protein>
    <submittedName>
        <fullName evidence="1">DUF4150 domain-containing protein</fullName>
    </submittedName>
</protein>
<dbReference type="EMBL" id="RXFQ01000031">
    <property type="protein sequence ID" value="RSZ29118.1"/>
    <property type="molecule type" value="Genomic_DNA"/>
</dbReference>
<reference evidence="2 3" key="2">
    <citation type="submission" date="2018-12" db="EMBL/GenBank/DDBJ databases">
        <title>The genome sequences of strain 502.</title>
        <authorList>
            <person name="Gao J."/>
            <person name="Sun J."/>
        </authorList>
    </citation>
    <scope>NUCLEOTIDE SEQUENCE [LARGE SCALE GENOMIC DNA]</scope>
    <source>
        <strain evidence="2 3">502</strain>
    </source>
</reference>
<keyword evidence="3" id="KW-1185">Reference proteome</keyword>
<dbReference type="Proteomes" id="UP000271137">
    <property type="component" value="Unassembled WGS sequence"/>
</dbReference>
<proteinExistence type="predicted"/>
<dbReference type="Proteomes" id="UP000271590">
    <property type="component" value="Unassembled WGS sequence"/>
</dbReference>
<dbReference type="EMBL" id="RQXU01000040">
    <property type="protein sequence ID" value="RRH80301.1"/>
    <property type="molecule type" value="Genomic_DNA"/>
</dbReference>
<gene>
    <name evidence="1" type="ORF">EH244_30815</name>
    <name evidence="2" type="ORF">EJO66_30855</name>
</gene>